<dbReference type="GO" id="GO:0031012">
    <property type="term" value="C:extracellular matrix"/>
    <property type="evidence" value="ECO:0007669"/>
    <property type="project" value="TreeGrafter"/>
</dbReference>
<dbReference type="InterPro" id="IPR008160">
    <property type="entry name" value="Collagen"/>
</dbReference>
<organism evidence="2 3">
    <name type="scientific">Gemmatimonas aurantiaca</name>
    <dbReference type="NCBI Taxonomy" id="173480"/>
    <lineage>
        <taxon>Bacteria</taxon>
        <taxon>Pseudomonadati</taxon>
        <taxon>Gemmatimonadota</taxon>
        <taxon>Gemmatimonadia</taxon>
        <taxon>Gemmatimonadales</taxon>
        <taxon>Gemmatimonadaceae</taxon>
        <taxon>Gemmatimonas</taxon>
    </lineage>
</organism>
<sequence length="218" mass="21800">MVPEAARAISLQYPLRTLMKRLLLTLALLTACKGADGVAGPPGAKGDKGDTGATGATGQTGQTGQQGAPGATGPAGPQGPQGPAGPQGPQGPAGPATPGPQGPAGPAGPTGPQGPQGPAGPQGPPGEAPVRMTYVTEIWSNRADQVLPAEIGSDPVRPPVLACFVTTSMERPEWNYVQPGGLGTNTSPLCAARYSGGRWRLFIQGPASPSWVMFVVSI</sequence>
<dbReference type="Proteomes" id="UP000264071">
    <property type="component" value="Unassembled WGS sequence"/>
</dbReference>
<comment type="caution">
    <text evidence="2">The sequence shown here is derived from an EMBL/GenBank/DDBJ whole genome shotgun (WGS) entry which is preliminary data.</text>
</comment>
<feature type="region of interest" description="Disordered" evidence="1">
    <location>
        <begin position="35"/>
        <end position="129"/>
    </location>
</feature>
<dbReference type="Gene3D" id="1.20.5.320">
    <property type="entry name" value="6-Phosphogluconate Dehydrogenase, domain 3"/>
    <property type="match status" value="1"/>
</dbReference>
<dbReference type="GO" id="GO:0005615">
    <property type="term" value="C:extracellular space"/>
    <property type="evidence" value="ECO:0007669"/>
    <property type="project" value="TreeGrafter"/>
</dbReference>
<dbReference type="PANTHER" id="PTHR24023">
    <property type="entry name" value="COLLAGEN ALPHA"/>
    <property type="match status" value="1"/>
</dbReference>
<evidence type="ECO:0000313" key="3">
    <source>
        <dbReference type="Proteomes" id="UP000264071"/>
    </source>
</evidence>
<dbReference type="Pfam" id="PF01391">
    <property type="entry name" value="Collagen"/>
    <property type="match status" value="1"/>
</dbReference>
<dbReference type="InterPro" id="IPR050149">
    <property type="entry name" value="Collagen_superfamily"/>
</dbReference>
<gene>
    <name evidence="2" type="ORF">DGD08_09990</name>
</gene>
<dbReference type="PANTHER" id="PTHR24023:SF1082">
    <property type="entry name" value="COLLAGEN TRIPLE HELIX REPEAT"/>
    <property type="match status" value="1"/>
</dbReference>
<dbReference type="PROSITE" id="PS51257">
    <property type="entry name" value="PROKAR_LIPOPROTEIN"/>
    <property type="match status" value="1"/>
</dbReference>
<protein>
    <submittedName>
        <fullName evidence="2">Collagen-like protein</fullName>
    </submittedName>
</protein>
<dbReference type="EMBL" id="DPIY01000009">
    <property type="protein sequence ID" value="HCT57517.1"/>
    <property type="molecule type" value="Genomic_DNA"/>
</dbReference>
<proteinExistence type="predicted"/>
<evidence type="ECO:0000256" key="1">
    <source>
        <dbReference type="SAM" id="MobiDB-lite"/>
    </source>
</evidence>
<accession>A0A3D4VB12</accession>
<reference evidence="2 3" key="1">
    <citation type="journal article" date="2018" name="Nat. Biotechnol.">
        <title>A standardized bacterial taxonomy based on genome phylogeny substantially revises the tree of life.</title>
        <authorList>
            <person name="Parks D.H."/>
            <person name="Chuvochina M."/>
            <person name="Waite D.W."/>
            <person name="Rinke C."/>
            <person name="Skarshewski A."/>
            <person name="Chaumeil P.A."/>
            <person name="Hugenholtz P."/>
        </authorList>
    </citation>
    <scope>NUCLEOTIDE SEQUENCE [LARGE SCALE GENOMIC DNA]</scope>
    <source>
        <strain evidence="2">UBA8844</strain>
    </source>
</reference>
<keyword evidence="2" id="KW-0176">Collagen</keyword>
<evidence type="ECO:0000313" key="2">
    <source>
        <dbReference type="EMBL" id="HCT57517.1"/>
    </source>
</evidence>
<feature type="compositionally biased region" description="Low complexity" evidence="1">
    <location>
        <begin position="51"/>
        <end position="75"/>
    </location>
</feature>
<dbReference type="AlphaFoldDB" id="A0A3D4VB12"/>
<name>A0A3D4VB12_9BACT</name>